<dbReference type="FunFam" id="3.40.50.12780:FF:000012">
    <property type="entry name" value="Non-ribosomal peptide synthetase"/>
    <property type="match status" value="1"/>
</dbReference>
<comment type="cofactor">
    <cofactor evidence="1">
        <name>pantetheine 4'-phosphate</name>
        <dbReference type="ChEBI" id="CHEBI:47942"/>
    </cofactor>
</comment>
<dbReference type="SUPFAM" id="SSF47336">
    <property type="entry name" value="ACP-like"/>
    <property type="match status" value="1"/>
</dbReference>
<dbReference type="InterPro" id="IPR020806">
    <property type="entry name" value="PKS_PP-bd"/>
</dbReference>
<dbReference type="InterPro" id="IPR020845">
    <property type="entry name" value="AMP-binding_CS"/>
</dbReference>
<reference evidence="6" key="1">
    <citation type="submission" date="2020-05" db="EMBL/GenBank/DDBJ databases">
        <authorList>
            <person name="Zhu T."/>
            <person name="Keshari N."/>
            <person name="Lu X."/>
        </authorList>
    </citation>
    <scope>NUCLEOTIDE SEQUENCE</scope>
    <source>
        <strain evidence="6">NK1-12</strain>
    </source>
</reference>
<name>A0AA96WR25_9CYAN</name>
<dbReference type="Gene3D" id="3.30.559.30">
    <property type="entry name" value="Nonribosomal peptide synthetase, condensation domain"/>
    <property type="match status" value="1"/>
</dbReference>
<keyword evidence="3" id="KW-0596">Phosphopantetheine</keyword>
<dbReference type="EMBL" id="CP053587">
    <property type="protein sequence ID" value="WNZ27671.1"/>
    <property type="molecule type" value="Genomic_DNA"/>
</dbReference>
<dbReference type="InterPro" id="IPR045851">
    <property type="entry name" value="AMP-bd_C_sf"/>
</dbReference>
<evidence type="ECO:0000256" key="3">
    <source>
        <dbReference type="ARBA" id="ARBA00022450"/>
    </source>
</evidence>
<dbReference type="InterPro" id="IPR001242">
    <property type="entry name" value="Condensation_dom"/>
</dbReference>
<dbReference type="FunFam" id="3.30.300.30:FF:000010">
    <property type="entry name" value="Enterobactin synthetase component F"/>
    <property type="match status" value="1"/>
</dbReference>
<comment type="similarity">
    <text evidence="2">Belongs to the ATP-dependent AMP-binding enzyme family.</text>
</comment>
<dbReference type="RefSeq" id="WP_316436093.1">
    <property type="nucleotide sequence ID" value="NZ_CP053587.1"/>
</dbReference>
<dbReference type="CDD" id="cd12117">
    <property type="entry name" value="A_NRPS_Srf_like"/>
    <property type="match status" value="1"/>
</dbReference>
<dbReference type="NCBIfam" id="TIGR01733">
    <property type="entry name" value="AA-adenyl-dom"/>
    <property type="match status" value="1"/>
</dbReference>
<evidence type="ECO:0000256" key="2">
    <source>
        <dbReference type="ARBA" id="ARBA00006432"/>
    </source>
</evidence>
<sequence>MNSYSVGQQLAVAAVDFDPFAGGEILLTALATESQKEIWASVRMGDDANCAYNESQILRLHGTLNIEALQVALQELVGRHESLRMTFSPDGTTLCINVNQLLAVPLVDLSGWNEQERSVQLDQLLREEVKQPFDLEHGPLFRVQLLRLSAGEHWLLMTAHHIICDGWSWSVLIPDLGKIYSALVQGEMPELEAADRFSDYALTLEENAGSEEAVATEAFWLEQFSQSIPVLDFPTDRPRPAVRTFDAAREDWTLPSSLVTALKQLGTAAGCSFMTTMLASFEVFLHRLTGQDDIVVGVPAAGQAASGHYNLVGHCVNLLPLRTTVEGQLRFSDYLKQRQSTVLNAYDHQQFTFGNLVRKLSIPRDSSRIPLVPIAFNIDQGLTGDQLPYAGLEVEFCSNPRAYENFELFINATELNGEVTLECQYNTNLFDPKTIHRRLAEFETLLTAIAANPNQTIAILPLLPEAEWQLLQAWNQTQTAYPSQSTVHELFEAQVEQSPNAVAVIFAERLGDVEHYQQLTYQELNQRSNQLAHYLQRLGVGPETRIGIYMNRSLDVIVGILGALKAGGAYVPLDPAYPAERINFMLQDTQVQIVLTQQSLAQKLPQTTPVKVCLDADWQNIVQESSSNLSKNTTADSLLYIMYTSGSTGKPKGVCIPHRGAVRLVKGNDYTSFSSDEVFLQLAPLAFDASTLEIWGALLNGARVVIFPGDQPSMDELAYVIQQYHITTLWLTAGLFHLMVDENLEALKPLRYLLAGGDVLSVPHVKKFRQQAKECRLINGYGPTENTTFTCCYPIPEPEAIGLSVPIGCPIANTQIYILDRYGQPAPIGIPGELHIGGDGLAHGYWNRPELTEAKFVPNPLSDGPERLYKTGDMVRLLPDGIVEFLGRIDQQVKIRGFRIELGEVEAALNQYPAVQSCVVVAHKKAPADERLIAYVVQNVVQNQGRSATTAELRNYLKQQLPNYMIPTNFVVLDSLPLTANGKVDRKALPELDVVRDLTESYVAPRTPTEQQVVEIWQQILQLERVGIYDNFFDLGGHSLVATQVLSRLRQKLGVDLPLRTFFEVPMVADLAERVETVCWLMKATSEPSSDTTSSYDEGEL</sequence>
<dbReference type="PANTHER" id="PTHR45527:SF1">
    <property type="entry name" value="FATTY ACID SYNTHASE"/>
    <property type="match status" value="1"/>
</dbReference>
<accession>A0AA96WR25</accession>
<evidence type="ECO:0000256" key="4">
    <source>
        <dbReference type="ARBA" id="ARBA00022553"/>
    </source>
</evidence>
<dbReference type="Gene3D" id="2.30.38.10">
    <property type="entry name" value="Luciferase, Domain 3"/>
    <property type="match status" value="1"/>
</dbReference>
<dbReference type="FunFam" id="3.40.50.980:FF:000001">
    <property type="entry name" value="Non-ribosomal peptide synthetase"/>
    <property type="match status" value="1"/>
</dbReference>
<keyword evidence="4" id="KW-0597">Phosphoprotein</keyword>
<evidence type="ECO:0000313" key="6">
    <source>
        <dbReference type="EMBL" id="WNZ27671.1"/>
    </source>
</evidence>
<feature type="domain" description="Carrier" evidence="5">
    <location>
        <begin position="1004"/>
        <end position="1079"/>
    </location>
</feature>
<dbReference type="Pfam" id="PF00550">
    <property type="entry name" value="PP-binding"/>
    <property type="match status" value="1"/>
</dbReference>
<dbReference type="SMART" id="SM00823">
    <property type="entry name" value="PKS_PP"/>
    <property type="match status" value="1"/>
</dbReference>
<dbReference type="InterPro" id="IPR006162">
    <property type="entry name" value="Ppantetheine_attach_site"/>
</dbReference>
<protein>
    <submittedName>
        <fullName evidence="6">Amino acid adenylation domain-containing protein</fullName>
    </submittedName>
</protein>
<dbReference type="AlphaFoldDB" id="A0AA96WR25"/>
<dbReference type="GO" id="GO:0003824">
    <property type="term" value="F:catalytic activity"/>
    <property type="evidence" value="ECO:0007669"/>
    <property type="project" value="InterPro"/>
</dbReference>
<dbReference type="GO" id="GO:0043041">
    <property type="term" value="P:amino acid activation for nonribosomal peptide biosynthetic process"/>
    <property type="evidence" value="ECO:0007669"/>
    <property type="project" value="TreeGrafter"/>
</dbReference>
<organism evidence="6">
    <name type="scientific">Leptolyngbya sp. NK1-12</name>
    <dbReference type="NCBI Taxonomy" id="2547451"/>
    <lineage>
        <taxon>Bacteria</taxon>
        <taxon>Bacillati</taxon>
        <taxon>Cyanobacteriota</taxon>
        <taxon>Cyanophyceae</taxon>
        <taxon>Leptolyngbyales</taxon>
        <taxon>Leptolyngbyaceae</taxon>
        <taxon>Leptolyngbya group</taxon>
        <taxon>Leptolyngbya</taxon>
    </lineage>
</organism>
<dbReference type="Gene3D" id="3.30.300.30">
    <property type="match status" value="1"/>
</dbReference>
<dbReference type="Gene3D" id="3.40.50.980">
    <property type="match status" value="2"/>
</dbReference>
<proteinExistence type="inferred from homology"/>
<dbReference type="Gene3D" id="3.30.559.10">
    <property type="entry name" value="Chloramphenicol acetyltransferase-like domain"/>
    <property type="match status" value="1"/>
</dbReference>
<dbReference type="PROSITE" id="PS50075">
    <property type="entry name" value="CARRIER"/>
    <property type="match status" value="1"/>
</dbReference>
<dbReference type="InterPro" id="IPR010071">
    <property type="entry name" value="AA_adenyl_dom"/>
</dbReference>
<dbReference type="InterPro" id="IPR023213">
    <property type="entry name" value="CAT-like_dom_sf"/>
</dbReference>
<dbReference type="Gene3D" id="1.10.1200.10">
    <property type="entry name" value="ACP-like"/>
    <property type="match status" value="1"/>
</dbReference>
<dbReference type="PANTHER" id="PTHR45527">
    <property type="entry name" value="NONRIBOSOMAL PEPTIDE SYNTHETASE"/>
    <property type="match status" value="1"/>
</dbReference>
<dbReference type="InterPro" id="IPR036736">
    <property type="entry name" value="ACP-like_sf"/>
</dbReference>
<dbReference type="GO" id="GO:0008610">
    <property type="term" value="P:lipid biosynthetic process"/>
    <property type="evidence" value="ECO:0007669"/>
    <property type="project" value="UniProtKB-ARBA"/>
</dbReference>
<dbReference type="GO" id="GO:0031177">
    <property type="term" value="F:phosphopantetheine binding"/>
    <property type="evidence" value="ECO:0007669"/>
    <property type="project" value="InterPro"/>
</dbReference>
<dbReference type="InterPro" id="IPR009081">
    <property type="entry name" value="PP-bd_ACP"/>
</dbReference>
<dbReference type="InterPro" id="IPR000873">
    <property type="entry name" value="AMP-dep_synth/lig_dom"/>
</dbReference>
<dbReference type="Pfam" id="PF00668">
    <property type="entry name" value="Condensation"/>
    <property type="match status" value="1"/>
</dbReference>
<dbReference type="PROSITE" id="PS00012">
    <property type="entry name" value="PHOSPHOPANTETHEINE"/>
    <property type="match status" value="1"/>
</dbReference>
<dbReference type="GO" id="GO:0005829">
    <property type="term" value="C:cytosol"/>
    <property type="evidence" value="ECO:0007669"/>
    <property type="project" value="TreeGrafter"/>
</dbReference>
<dbReference type="Pfam" id="PF13193">
    <property type="entry name" value="AMP-binding_C"/>
    <property type="match status" value="1"/>
</dbReference>
<dbReference type="FunFam" id="1.10.1200.10:FF:000005">
    <property type="entry name" value="Nonribosomal peptide synthetase 1"/>
    <property type="match status" value="1"/>
</dbReference>
<dbReference type="Pfam" id="PF00501">
    <property type="entry name" value="AMP-binding"/>
    <property type="match status" value="1"/>
</dbReference>
<dbReference type="SUPFAM" id="SSF52777">
    <property type="entry name" value="CoA-dependent acyltransferases"/>
    <property type="match status" value="2"/>
</dbReference>
<dbReference type="InterPro" id="IPR025110">
    <property type="entry name" value="AMP-bd_C"/>
</dbReference>
<gene>
    <name evidence="6" type="ORF">HJG54_33015</name>
</gene>
<evidence type="ECO:0000259" key="5">
    <source>
        <dbReference type="PROSITE" id="PS50075"/>
    </source>
</evidence>
<evidence type="ECO:0000256" key="1">
    <source>
        <dbReference type="ARBA" id="ARBA00001957"/>
    </source>
</evidence>
<dbReference type="PROSITE" id="PS00455">
    <property type="entry name" value="AMP_BINDING"/>
    <property type="match status" value="1"/>
</dbReference>
<dbReference type="CDD" id="cd19531">
    <property type="entry name" value="LCL_NRPS-like"/>
    <property type="match status" value="1"/>
</dbReference>
<dbReference type="GO" id="GO:0044550">
    <property type="term" value="P:secondary metabolite biosynthetic process"/>
    <property type="evidence" value="ECO:0007669"/>
    <property type="project" value="UniProtKB-ARBA"/>
</dbReference>
<dbReference type="SUPFAM" id="SSF56801">
    <property type="entry name" value="Acetyl-CoA synthetase-like"/>
    <property type="match status" value="1"/>
</dbReference>
<dbReference type="FunFam" id="2.30.38.10:FF:000001">
    <property type="entry name" value="Non-ribosomal peptide synthetase PvdI"/>
    <property type="match status" value="1"/>
</dbReference>